<reference evidence="4 5" key="1">
    <citation type="journal article" date="2012" name="BMC Genomics">
        <title>Tools to kill: Genome of one of the most destructive plant pathogenic fungi Macrophomina phaseolina.</title>
        <authorList>
            <person name="Islam M.S."/>
            <person name="Haque M.S."/>
            <person name="Islam M.M."/>
            <person name="Emdad E.M."/>
            <person name="Halim A."/>
            <person name="Hossen Q.M.M."/>
            <person name="Hossain M.Z."/>
            <person name="Ahmed B."/>
            <person name="Rahim S."/>
            <person name="Rahman M.S."/>
            <person name="Alam M.M."/>
            <person name="Hou S."/>
            <person name="Wan X."/>
            <person name="Saito J.A."/>
            <person name="Alam M."/>
        </authorList>
    </citation>
    <scope>NUCLEOTIDE SEQUENCE [LARGE SCALE GENOMIC DNA]</scope>
    <source>
        <strain evidence="4 5">MS6</strain>
    </source>
</reference>
<dbReference type="Gene3D" id="2.60.120.330">
    <property type="entry name" value="B-lactam Antibiotic, Isopenicillin N Synthase, Chain"/>
    <property type="match status" value="1"/>
</dbReference>
<protein>
    <submittedName>
        <fullName evidence="4">Isopenicillin N synthase</fullName>
    </submittedName>
</protein>
<dbReference type="SUPFAM" id="SSF51197">
    <property type="entry name" value="Clavaminate synthase-like"/>
    <property type="match status" value="1"/>
</dbReference>
<dbReference type="InterPro" id="IPR027443">
    <property type="entry name" value="IPNS-like_sf"/>
</dbReference>
<dbReference type="GO" id="GO:0046872">
    <property type="term" value="F:metal ion binding"/>
    <property type="evidence" value="ECO:0007669"/>
    <property type="project" value="UniProtKB-KW"/>
</dbReference>
<evidence type="ECO:0000256" key="1">
    <source>
        <dbReference type="ARBA" id="ARBA00008056"/>
    </source>
</evidence>
<dbReference type="InterPro" id="IPR044861">
    <property type="entry name" value="IPNS-like_FE2OG_OXY"/>
</dbReference>
<evidence type="ECO:0000259" key="3">
    <source>
        <dbReference type="PROSITE" id="PS51471"/>
    </source>
</evidence>
<dbReference type="PRINTS" id="PR00682">
    <property type="entry name" value="IPNSYNTHASE"/>
</dbReference>
<dbReference type="GO" id="GO:0016491">
    <property type="term" value="F:oxidoreductase activity"/>
    <property type="evidence" value="ECO:0007669"/>
    <property type="project" value="UniProtKB-KW"/>
</dbReference>
<dbReference type="HOGENOM" id="CLU_010119_6_3_1"/>
<name>K2S9J6_MACPH</name>
<dbReference type="InterPro" id="IPR005123">
    <property type="entry name" value="Oxoglu/Fe-dep_dioxygenase_dom"/>
</dbReference>
<sequence>MPSAISPETHSAIPVIDLAPSFTADLAARNAVAAQLRIACGDYGMFSITGHGIPSRVYGGVLEQAKRYYNLPTHIRDDIHKKLLGPYNVGANVTVNNKTKQSFTWKYEPRLDYDSAQAEGRGQTVTPFNVWPSGEDAPGFFDLVKEYYNEAFRLAQHMWRLLALSLELPEDYFIKYTTPRGTMGRMLYYPALDPSKASGEELQFDEHTDSQCFTINHPSSRGLEVLLPSGEWAEVPVVAGGLCINAGEMLTRWTNGLYKSAWHRVIQRIPEPRYSIPIFHSVDYDTIIQERARAVLERDIRRNGKNMDVENMMKLVNVLTS</sequence>
<dbReference type="InterPro" id="IPR050231">
    <property type="entry name" value="Iron_ascorbate_oxido_reductase"/>
</dbReference>
<dbReference type="OrthoDB" id="288590at2759"/>
<organism evidence="4 5">
    <name type="scientific">Macrophomina phaseolina (strain MS6)</name>
    <name type="common">Charcoal rot fungus</name>
    <dbReference type="NCBI Taxonomy" id="1126212"/>
    <lineage>
        <taxon>Eukaryota</taxon>
        <taxon>Fungi</taxon>
        <taxon>Dikarya</taxon>
        <taxon>Ascomycota</taxon>
        <taxon>Pezizomycotina</taxon>
        <taxon>Dothideomycetes</taxon>
        <taxon>Dothideomycetes incertae sedis</taxon>
        <taxon>Botryosphaeriales</taxon>
        <taxon>Botryosphaeriaceae</taxon>
        <taxon>Macrophomina</taxon>
    </lineage>
</organism>
<accession>K2S9J6</accession>
<keyword evidence="2" id="KW-0408">Iron</keyword>
<dbReference type="Pfam" id="PF03171">
    <property type="entry name" value="2OG-FeII_Oxy"/>
    <property type="match status" value="1"/>
</dbReference>
<dbReference type="PROSITE" id="PS51471">
    <property type="entry name" value="FE2OG_OXY"/>
    <property type="match status" value="1"/>
</dbReference>
<dbReference type="PANTHER" id="PTHR47990">
    <property type="entry name" value="2-OXOGLUTARATE (2OG) AND FE(II)-DEPENDENT OXYGENASE SUPERFAMILY PROTEIN-RELATED"/>
    <property type="match status" value="1"/>
</dbReference>
<evidence type="ECO:0000313" key="4">
    <source>
        <dbReference type="EMBL" id="EKG13550.1"/>
    </source>
</evidence>
<dbReference type="eggNOG" id="KOG0143">
    <property type="taxonomic scope" value="Eukaryota"/>
</dbReference>
<dbReference type="VEuPathDB" id="FungiDB:MPH_09314"/>
<evidence type="ECO:0000313" key="5">
    <source>
        <dbReference type="Proteomes" id="UP000007129"/>
    </source>
</evidence>
<evidence type="ECO:0000256" key="2">
    <source>
        <dbReference type="RuleBase" id="RU003682"/>
    </source>
</evidence>
<dbReference type="Proteomes" id="UP000007129">
    <property type="component" value="Unassembled WGS sequence"/>
</dbReference>
<dbReference type="InterPro" id="IPR026992">
    <property type="entry name" value="DIOX_N"/>
</dbReference>
<dbReference type="Pfam" id="PF14226">
    <property type="entry name" value="DIOX_N"/>
    <property type="match status" value="1"/>
</dbReference>
<gene>
    <name evidence="4" type="ORF">MPH_09314</name>
</gene>
<dbReference type="GO" id="GO:0044283">
    <property type="term" value="P:small molecule biosynthetic process"/>
    <property type="evidence" value="ECO:0007669"/>
    <property type="project" value="UniProtKB-ARBA"/>
</dbReference>
<dbReference type="InParanoid" id="K2S9J6"/>
<comment type="caution">
    <text evidence="4">The sequence shown here is derived from an EMBL/GenBank/DDBJ whole genome shotgun (WGS) entry which is preliminary data.</text>
</comment>
<dbReference type="STRING" id="1126212.K2S9J6"/>
<dbReference type="EMBL" id="AHHD01000408">
    <property type="protein sequence ID" value="EKG13550.1"/>
    <property type="molecule type" value="Genomic_DNA"/>
</dbReference>
<feature type="domain" description="Fe2OG dioxygenase" evidence="3">
    <location>
        <begin position="175"/>
        <end position="282"/>
    </location>
</feature>
<keyword evidence="2" id="KW-0560">Oxidoreductase</keyword>
<dbReference type="AlphaFoldDB" id="K2S9J6"/>
<proteinExistence type="inferred from homology"/>
<comment type="similarity">
    <text evidence="1 2">Belongs to the iron/ascorbate-dependent oxidoreductase family.</text>
</comment>
<keyword evidence="2" id="KW-0479">Metal-binding</keyword>